<evidence type="ECO:0000313" key="2">
    <source>
        <dbReference type="Proteomes" id="UP000256405"/>
    </source>
</evidence>
<comment type="caution">
    <text evidence="1">The sequence shown here is derived from an EMBL/GenBank/DDBJ whole genome shotgun (WGS) entry which is preliminary data.</text>
</comment>
<reference evidence="1 2" key="1">
    <citation type="submission" date="2018-08" db="EMBL/GenBank/DDBJ databases">
        <title>Genomic Encyclopedia of Archaeal and Bacterial Type Strains, Phase II (KMG-II): from individual species to whole genera.</title>
        <authorList>
            <person name="Goeker M."/>
        </authorList>
    </citation>
    <scope>NUCLEOTIDE SEQUENCE [LARGE SCALE GENOMIC DNA]</scope>
    <source>
        <strain evidence="1 2">DSM 15986</strain>
    </source>
</reference>
<protein>
    <submittedName>
        <fullName evidence="1">Uncharacterized protein</fullName>
    </submittedName>
</protein>
<proteinExistence type="predicted"/>
<dbReference type="Proteomes" id="UP000256405">
    <property type="component" value="Unassembled WGS sequence"/>
</dbReference>
<evidence type="ECO:0000313" key="1">
    <source>
        <dbReference type="EMBL" id="REG91066.1"/>
    </source>
</evidence>
<organism evidence="1 2">
    <name type="scientific">Algoriphagus antarcticus</name>
    <dbReference type="NCBI Taxonomy" id="238540"/>
    <lineage>
        <taxon>Bacteria</taxon>
        <taxon>Pseudomonadati</taxon>
        <taxon>Bacteroidota</taxon>
        <taxon>Cytophagia</taxon>
        <taxon>Cytophagales</taxon>
        <taxon>Cyclobacteriaceae</taxon>
        <taxon>Algoriphagus</taxon>
    </lineage>
</organism>
<gene>
    <name evidence="1" type="ORF">C8N25_105178</name>
</gene>
<dbReference type="AlphaFoldDB" id="A0A3E0E2A0"/>
<keyword evidence="2" id="KW-1185">Reference proteome</keyword>
<accession>A0A3E0E2A0</accession>
<sequence length="67" mass="7935">MHKFFPETIFQMSRVIQCSPHSFSLEVYFTSKTICDGTSLFFGQLYGIFKFILMKFWNIPNLTKTKI</sequence>
<dbReference type="EMBL" id="QUNF01000005">
    <property type="protein sequence ID" value="REG91066.1"/>
    <property type="molecule type" value="Genomic_DNA"/>
</dbReference>
<name>A0A3E0E2A0_9BACT</name>